<comment type="caution">
    <text evidence="4">The sequence shown here is derived from an EMBL/GenBank/DDBJ whole genome shotgun (WGS) entry which is preliminary data.</text>
</comment>
<dbReference type="RefSeq" id="WP_377345002.1">
    <property type="nucleotide sequence ID" value="NZ_JBHLTP010000003.1"/>
</dbReference>
<dbReference type="PROSITE" id="PS50943">
    <property type="entry name" value="HTH_CROC1"/>
    <property type="match status" value="1"/>
</dbReference>
<dbReference type="InterPro" id="IPR014248">
    <property type="entry name" value="Spore_coat_assembly_SafA"/>
</dbReference>
<evidence type="ECO:0000259" key="2">
    <source>
        <dbReference type="PROSITE" id="PS50943"/>
    </source>
</evidence>
<dbReference type="PROSITE" id="PS51782">
    <property type="entry name" value="LYSM"/>
    <property type="match status" value="1"/>
</dbReference>
<dbReference type="PANTHER" id="PTHR33734:SF34">
    <property type="entry name" value="SPOIVD-ASSOCIATED FACTOR A"/>
    <property type="match status" value="1"/>
</dbReference>
<evidence type="ECO:0000256" key="1">
    <source>
        <dbReference type="SAM" id="MobiDB-lite"/>
    </source>
</evidence>
<reference evidence="4 5" key="1">
    <citation type="submission" date="2024-09" db="EMBL/GenBank/DDBJ databases">
        <authorList>
            <person name="Sun Q."/>
            <person name="Mori K."/>
        </authorList>
    </citation>
    <scope>NUCLEOTIDE SEQUENCE [LARGE SCALE GENOMIC DNA]</scope>
    <source>
        <strain evidence="4 5">NCAIM B.02529</strain>
    </source>
</reference>
<protein>
    <submittedName>
        <fullName evidence="4">SafA/ExsA family spore coat assembly protein</fullName>
    </submittedName>
</protein>
<dbReference type="Gene3D" id="3.10.350.10">
    <property type="entry name" value="LysM domain"/>
    <property type="match status" value="1"/>
</dbReference>
<dbReference type="InterPro" id="IPR036779">
    <property type="entry name" value="LysM_dom_sf"/>
</dbReference>
<sequence>MKIHVVQKGDTLWKIAKKYGVNFEELKAMNTQLSNPDMIMPGMKIKVPADSKPVKKEMSKGKYPSEHPYKDESPKPIPVIKEEKKPKEMPKKEMPKKEMPKPKEKPVQKEKPMMPMQQPQMPPVQMQFPTMEQQMQNYYTTVNIPQMPTYQKPKEEPVKKEAVKPAEKVKPQMQQPTYHYPQMHYMPCVPCHPCHPCPPPPCMPMPQYLGSEMHCYQDGPMNQVSPAMQGGPDQYMMESSDMDMPQMQGMHQQDDCGCDDGYGGYQPMPHSGYGMPAYGYGMPMAPYGYGAPQQGGNMPGYGNGMQPQQQPMQNDGSMPQGMMNNQPNMMPNNGYPLPFMGPGGNQPFGSFEMPRYDHDEE</sequence>
<dbReference type="Pfam" id="PF01476">
    <property type="entry name" value="LysM"/>
    <property type="match status" value="1"/>
</dbReference>
<dbReference type="SMART" id="SM00257">
    <property type="entry name" value="LysM"/>
    <property type="match status" value="1"/>
</dbReference>
<keyword evidence="5" id="KW-1185">Reference proteome</keyword>
<feature type="compositionally biased region" description="Low complexity" evidence="1">
    <location>
        <begin position="113"/>
        <end position="122"/>
    </location>
</feature>
<evidence type="ECO:0000313" key="5">
    <source>
        <dbReference type="Proteomes" id="UP001589836"/>
    </source>
</evidence>
<feature type="compositionally biased region" description="Basic and acidic residues" evidence="1">
    <location>
        <begin position="48"/>
        <end position="112"/>
    </location>
</feature>
<dbReference type="EMBL" id="JBHLTP010000003">
    <property type="protein sequence ID" value="MFC0522471.1"/>
    <property type="molecule type" value="Genomic_DNA"/>
</dbReference>
<accession>A0ABV6LJA2</accession>
<organism evidence="4 5">
    <name type="scientific">Pontibacillus salicampi</name>
    <dbReference type="NCBI Taxonomy" id="1449801"/>
    <lineage>
        <taxon>Bacteria</taxon>
        <taxon>Bacillati</taxon>
        <taxon>Bacillota</taxon>
        <taxon>Bacilli</taxon>
        <taxon>Bacillales</taxon>
        <taxon>Bacillaceae</taxon>
        <taxon>Pontibacillus</taxon>
    </lineage>
</organism>
<dbReference type="InterPro" id="IPR001387">
    <property type="entry name" value="Cro/C1-type_HTH"/>
</dbReference>
<dbReference type="Proteomes" id="UP001589836">
    <property type="component" value="Unassembled WGS sequence"/>
</dbReference>
<dbReference type="NCBIfam" id="TIGR02899">
    <property type="entry name" value="spore_safA"/>
    <property type="match status" value="1"/>
</dbReference>
<feature type="domain" description="HTH cro/C1-type" evidence="2">
    <location>
        <begin position="10"/>
        <end position="26"/>
    </location>
</feature>
<dbReference type="CDD" id="cd00118">
    <property type="entry name" value="LysM"/>
    <property type="match status" value="1"/>
</dbReference>
<name>A0ABV6LJA2_9BACI</name>
<feature type="region of interest" description="Disordered" evidence="1">
    <location>
        <begin position="150"/>
        <end position="170"/>
    </location>
</feature>
<feature type="domain" description="LysM" evidence="3">
    <location>
        <begin position="2"/>
        <end position="47"/>
    </location>
</feature>
<feature type="compositionally biased region" description="Basic and acidic residues" evidence="1">
    <location>
        <begin position="152"/>
        <end position="170"/>
    </location>
</feature>
<feature type="region of interest" description="Disordered" evidence="1">
    <location>
        <begin position="48"/>
        <end position="122"/>
    </location>
</feature>
<dbReference type="SUPFAM" id="SSF54106">
    <property type="entry name" value="LysM domain"/>
    <property type="match status" value="1"/>
</dbReference>
<dbReference type="PANTHER" id="PTHR33734">
    <property type="entry name" value="LYSM DOMAIN-CONTAINING GPI-ANCHORED PROTEIN 2"/>
    <property type="match status" value="1"/>
</dbReference>
<proteinExistence type="predicted"/>
<dbReference type="InterPro" id="IPR018392">
    <property type="entry name" value="LysM"/>
</dbReference>
<gene>
    <name evidence="4" type="primary">safA</name>
    <name evidence="4" type="ORF">ACFFGV_02555</name>
</gene>
<evidence type="ECO:0000313" key="4">
    <source>
        <dbReference type="EMBL" id="MFC0522471.1"/>
    </source>
</evidence>
<evidence type="ECO:0000259" key="3">
    <source>
        <dbReference type="PROSITE" id="PS51782"/>
    </source>
</evidence>